<reference evidence="4 5" key="1">
    <citation type="submission" date="2014-08" db="EMBL/GenBank/DDBJ databases">
        <title>Genome sequences of NCPPB Pectobacterium isolates.</title>
        <authorList>
            <person name="Glover R.H."/>
            <person name="Sapp M."/>
            <person name="Elphinstone J."/>
        </authorList>
    </citation>
    <scope>NUCLEOTIDE SEQUENCE [LARGE SCALE GENOMIC DNA]</scope>
    <source>
        <strain evidence="2 4">NCPPB 3701</strain>
        <strain evidence="3 5">NCPPB3702</strain>
    </source>
</reference>
<keyword evidence="5" id="KW-1185">Reference proteome</keyword>
<evidence type="ECO:0000313" key="2">
    <source>
        <dbReference type="EMBL" id="KFX02666.1"/>
    </source>
</evidence>
<dbReference type="Proteomes" id="UP000029257">
    <property type="component" value="Unassembled WGS sequence"/>
</dbReference>
<dbReference type="EMBL" id="JQOH01000014">
    <property type="protein sequence ID" value="KGA26555.1"/>
    <property type="molecule type" value="Genomic_DNA"/>
</dbReference>
<protein>
    <recommendedName>
        <fullName evidence="6">DUF3829 domain-containing protein</fullName>
    </recommendedName>
</protein>
<evidence type="ECO:0000313" key="3">
    <source>
        <dbReference type="EMBL" id="KGA26555.1"/>
    </source>
</evidence>
<name>A0AAW3EG98_9GAMM</name>
<dbReference type="AlphaFoldDB" id="A0AAW3EG98"/>
<evidence type="ECO:0008006" key="6">
    <source>
        <dbReference type="Google" id="ProtNLM"/>
    </source>
</evidence>
<proteinExistence type="predicted"/>
<dbReference type="RefSeq" id="WP_005973761.1">
    <property type="nucleotide sequence ID" value="NZ_JQHP01000016.1"/>
</dbReference>
<evidence type="ECO:0000313" key="4">
    <source>
        <dbReference type="Proteomes" id="UP000029257"/>
    </source>
</evidence>
<dbReference type="PROSITE" id="PS51257">
    <property type="entry name" value="PROKAR_LIPOPROTEIN"/>
    <property type="match status" value="1"/>
</dbReference>
<evidence type="ECO:0000313" key="5">
    <source>
        <dbReference type="Proteomes" id="UP000029436"/>
    </source>
</evidence>
<sequence length="341" mass="37748">MNVRTIRTPVRLAALVAATIGLTACEDKPDVAAAPDQPASATATTAPAPAPAAKPQVDANQKLNIYIQCFNATHVSANKAMERYASWVKDMKAGPTGKERVIYGIYSVSESSLKDCSEPVVNAAQSEPAMPALDTAAKDYSTAVTAWGQTLQEADTYYSRENYKDDAMARGKAMHGDIVKHYAAFNTASRQFNQALEEANDERQLKQLAEIEKSEGRQFNYWYMATMLSAKQLVNMLTQDDFDINTATARLKAYEDNADALIELAKQPDTVKPRTWSVMNSPLENYRISAKERLRRVRDKTSYSQGDRMLLSNGSGWMVSGSADKLIKNYNSLIESSNRMR</sequence>
<dbReference type="Proteomes" id="UP000029436">
    <property type="component" value="Unassembled WGS sequence"/>
</dbReference>
<gene>
    <name evidence="2" type="ORF">JV38_21220</name>
    <name evidence="3" type="ORF">KU73_20590</name>
</gene>
<evidence type="ECO:0000256" key="1">
    <source>
        <dbReference type="SAM" id="MobiDB-lite"/>
    </source>
</evidence>
<dbReference type="InterPro" id="IPR024291">
    <property type="entry name" value="DUF3829"/>
</dbReference>
<dbReference type="Pfam" id="PF12889">
    <property type="entry name" value="DUF3829"/>
    <property type="match status" value="1"/>
</dbReference>
<comment type="caution">
    <text evidence="2">The sequence shown here is derived from an EMBL/GenBank/DDBJ whole genome shotgun (WGS) entry which is preliminary data.</text>
</comment>
<dbReference type="EMBL" id="JQHP01000016">
    <property type="protein sequence ID" value="KFX02666.1"/>
    <property type="molecule type" value="Genomic_DNA"/>
</dbReference>
<accession>A0AAW3EG98</accession>
<feature type="region of interest" description="Disordered" evidence="1">
    <location>
        <begin position="31"/>
        <end position="55"/>
    </location>
</feature>
<organism evidence="2 4">
    <name type="scientific">Pectobacterium wasabiae</name>
    <dbReference type="NCBI Taxonomy" id="55208"/>
    <lineage>
        <taxon>Bacteria</taxon>
        <taxon>Pseudomonadati</taxon>
        <taxon>Pseudomonadota</taxon>
        <taxon>Gammaproteobacteria</taxon>
        <taxon>Enterobacterales</taxon>
        <taxon>Pectobacteriaceae</taxon>
        <taxon>Pectobacterium</taxon>
    </lineage>
</organism>